<dbReference type="Proteomes" id="UP000584374">
    <property type="component" value="Unassembled WGS sequence"/>
</dbReference>
<dbReference type="PANTHER" id="PTHR21327:SF18">
    <property type="entry name" value="3,4-DIHYDROXY-2-BUTANONE 4-PHOSPHATE SYNTHASE"/>
    <property type="match status" value="1"/>
</dbReference>
<keyword evidence="2" id="KW-0686">Riboflavin biosynthesis</keyword>
<evidence type="ECO:0000256" key="1">
    <source>
        <dbReference type="ARBA" id="ARBA00005104"/>
    </source>
</evidence>
<evidence type="ECO:0000256" key="2">
    <source>
        <dbReference type="ARBA" id="ARBA00022619"/>
    </source>
</evidence>
<evidence type="ECO:0000256" key="3">
    <source>
        <dbReference type="ARBA" id="ARBA00022723"/>
    </source>
</evidence>
<dbReference type="SUPFAM" id="SSF142695">
    <property type="entry name" value="RibA-like"/>
    <property type="match status" value="1"/>
</dbReference>
<keyword evidence="6" id="KW-1185">Reference proteome</keyword>
<dbReference type="GO" id="GO:0003935">
    <property type="term" value="F:GTP cyclohydrolase II activity"/>
    <property type="evidence" value="ECO:0007669"/>
    <property type="project" value="TreeGrafter"/>
</dbReference>
<dbReference type="Gene3D" id="3.40.50.10990">
    <property type="entry name" value="GTP cyclohydrolase II"/>
    <property type="match status" value="1"/>
</dbReference>
<organism evidence="5 6">
    <name type="scientific">Saccharopolyspora phatthalungensis</name>
    <dbReference type="NCBI Taxonomy" id="664693"/>
    <lineage>
        <taxon>Bacteria</taxon>
        <taxon>Bacillati</taxon>
        <taxon>Actinomycetota</taxon>
        <taxon>Actinomycetes</taxon>
        <taxon>Pseudonocardiales</taxon>
        <taxon>Pseudonocardiaceae</taxon>
        <taxon>Saccharopolyspora</taxon>
    </lineage>
</organism>
<dbReference type="AlphaFoldDB" id="A0A840Q585"/>
<dbReference type="Pfam" id="PF00925">
    <property type="entry name" value="GTP_cyclohydro2"/>
    <property type="match status" value="1"/>
</dbReference>
<dbReference type="GO" id="GO:0009231">
    <property type="term" value="P:riboflavin biosynthetic process"/>
    <property type="evidence" value="ECO:0007669"/>
    <property type="project" value="UniProtKB-UniPathway"/>
</dbReference>
<dbReference type="PANTHER" id="PTHR21327">
    <property type="entry name" value="GTP CYCLOHYDROLASE II-RELATED"/>
    <property type="match status" value="1"/>
</dbReference>
<comment type="caution">
    <text evidence="5">The sequence shown here is derived from an EMBL/GenBank/DDBJ whole genome shotgun (WGS) entry which is preliminary data.</text>
</comment>
<sequence length="67" mass="7064">MGAQILADLGITRLRLITNNPAKYGGLGGYGVEIVSRVGLTTSANPHNLRTKQDRLGHHLSLGEIAG</sequence>
<dbReference type="GO" id="GO:0046872">
    <property type="term" value="F:metal ion binding"/>
    <property type="evidence" value="ECO:0007669"/>
    <property type="project" value="UniProtKB-KW"/>
</dbReference>
<evidence type="ECO:0000313" key="5">
    <source>
        <dbReference type="EMBL" id="MBB5153525.1"/>
    </source>
</evidence>
<gene>
    <name evidence="5" type="ORF">BJ970_001059</name>
</gene>
<dbReference type="GO" id="GO:0005829">
    <property type="term" value="C:cytosol"/>
    <property type="evidence" value="ECO:0007669"/>
    <property type="project" value="TreeGrafter"/>
</dbReference>
<accession>A0A840Q585</accession>
<keyword evidence="5" id="KW-0378">Hydrolase</keyword>
<dbReference type="UniPathway" id="UPA00275"/>
<keyword evidence="3" id="KW-0479">Metal-binding</keyword>
<proteinExistence type="predicted"/>
<name>A0A840Q585_9PSEU</name>
<dbReference type="EMBL" id="JACHIW010000001">
    <property type="protein sequence ID" value="MBB5153525.1"/>
    <property type="molecule type" value="Genomic_DNA"/>
</dbReference>
<feature type="domain" description="GTP cyclohydrolase II" evidence="4">
    <location>
        <begin position="1"/>
        <end position="38"/>
    </location>
</feature>
<evidence type="ECO:0000313" key="6">
    <source>
        <dbReference type="Proteomes" id="UP000584374"/>
    </source>
</evidence>
<reference evidence="5 6" key="1">
    <citation type="submission" date="2020-08" db="EMBL/GenBank/DDBJ databases">
        <title>Sequencing the genomes of 1000 actinobacteria strains.</title>
        <authorList>
            <person name="Klenk H.-P."/>
        </authorList>
    </citation>
    <scope>NUCLEOTIDE SEQUENCE [LARGE SCALE GENOMIC DNA]</scope>
    <source>
        <strain evidence="5 6">DSM 45584</strain>
    </source>
</reference>
<dbReference type="InterPro" id="IPR036144">
    <property type="entry name" value="RibA-like_sf"/>
</dbReference>
<dbReference type="InterPro" id="IPR032677">
    <property type="entry name" value="GTP_cyclohydro_II"/>
</dbReference>
<comment type="pathway">
    <text evidence="1">Cofactor biosynthesis; riboflavin biosynthesis.</text>
</comment>
<evidence type="ECO:0000259" key="4">
    <source>
        <dbReference type="Pfam" id="PF00925"/>
    </source>
</evidence>
<protein>
    <submittedName>
        <fullName evidence="5">GTP cyclohydrolase II</fullName>
    </submittedName>
</protein>